<dbReference type="EMBL" id="KB468113">
    <property type="protein sequence ID" value="PCH41350.1"/>
    <property type="molecule type" value="Genomic_DNA"/>
</dbReference>
<proteinExistence type="predicted"/>
<dbReference type="AlphaFoldDB" id="A0A2H3JGM8"/>
<dbReference type="OrthoDB" id="79830at2759"/>
<feature type="region of interest" description="Disordered" evidence="1">
    <location>
        <begin position="201"/>
        <end position="251"/>
    </location>
</feature>
<dbReference type="Proteomes" id="UP000218811">
    <property type="component" value="Unassembled WGS sequence"/>
</dbReference>
<sequence>MAEVQDQPEPEWIRQERLADYEAIRAAQKAARSVPHRVETPKFLAACTAALAKIEWFKNAMVNIADYVPDTAAIQKDCFPATSHIATRNDSAPIASAVATQNDAAPTPDATLIISVHGVLSPPECSPPNPPPRAEMPLHSTVAFIKIVKQPKESAKRPDDDNAYNQAGAQEPDVNEIASPHPLKRTWQQMNNVEVGANQLEPGLTELRVIEGTTPEGESQSHPGPNMKHANDESSSTEEEENHLNAKQTLR</sequence>
<keyword evidence="3" id="KW-1185">Reference proteome</keyword>
<evidence type="ECO:0000313" key="2">
    <source>
        <dbReference type="EMBL" id="PCH41350.1"/>
    </source>
</evidence>
<organism evidence="2 3">
    <name type="scientific">Wolfiporia cocos (strain MD-104)</name>
    <name type="common">Brown rot fungus</name>
    <dbReference type="NCBI Taxonomy" id="742152"/>
    <lineage>
        <taxon>Eukaryota</taxon>
        <taxon>Fungi</taxon>
        <taxon>Dikarya</taxon>
        <taxon>Basidiomycota</taxon>
        <taxon>Agaricomycotina</taxon>
        <taxon>Agaricomycetes</taxon>
        <taxon>Polyporales</taxon>
        <taxon>Phaeolaceae</taxon>
        <taxon>Wolfiporia</taxon>
    </lineage>
</organism>
<accession>A0A2H3JGM8</accession>
<feature type="compositionally biased region" description="Basic and acidic residues" evidence="1">
    <location>
        <begin position="150"/>
        <end position="160"/>
    </location>
</feature>
<feature type="region of interest" description="Disordered" evidence="1">
    <location>
        <begin position="150"/>
        <end position="177"/>
    </location>
</feature>
<protein>
    <submittedName>
        <fullName evidence="2">Uncharacterized protein</fullName>
    </submittedName>
</protein>
<reference evidence="2 3" key="1">
    <citation type="journal article" date="2012" name="Science">
        <title>The Paleozoic origin of enzymatic lignin decomposition reconstructed from 31 fungal genomes.</title>
        <authorList>
            <person name="Floudas D."/>
            <person name="Binder M."/>
            <person name="Riley R."/>
            <person name="Barry K."/>
            <person name="Blanchette R.A."/>
            <person name="Henrissat B."/>
            <person name="Martinez A.T."/>
            <person name="Otillar R."/>
            <person name="Spatafora J.W."/>
            <person name="Yadav J.S."/>
            <person name="Aerts A."/>
            <person name="Benoit I."/>
            <person name="Boyd A."/>
            <person name="Carlson A."/>
            <person name="Copeland A."/>
            <person name="Coutinho P.M."/>
            <person name="de Vries R.P."/>
            <person name="Ferreira P."/>
            <person name="Findley K."/>
            <person name="Foster B."/>
            <person name="Gaskell J."/>
            <person name="Glotzer D."/>
            <person name="Gorecki P."/>
            <person name="Heitman J."/>
            <person name="Hesse C."/>
            <person name="Hori C."/>
            <person name="Igarashi K."/>
            <person name="Jurgens J.A."/>
            <person name="Kallen N."/>
            <person name="Kersten P."/>
            <person name="Kohler A."/>
            <person name="Kuees U."/>
            <person name="Kumar T.K.A."/>
            <person name="Kuo A."/>
            <person name="LaButti K."/>
            <person name="Larrondo L.F."/>
            <person name="Lindquist E."/>
            <person name="Ling A."/>
            <person name="Lombard V."/>
            <person name="Lucas S."/>
            <person name="Lundell T."/>
            <person name="Martin R."/>
            <person name="McLaughlin D.J."/>
            <person name="Morgenstern I."/>
            <person name="Morin E."/>
            <person name="Murat C."/>
            <person name="Nagy L.G."/>
            <person name="Nolan M."/>
            <person name="Ohm R.A."/>
            <person name="Patyshakuliyeva A."/>
            <person name="Rokas A."/>
            <person name="Ruiz-Duenas F.J."/>
            <person name="Sabat G."/>
            <person name="Salamov A."/>
            <person name="Samejima M."/>
            <person name="Schmutz J."/>
            <person name="Slot J.C."/>
            <person name="St John F."/>
            <person name="Stenlid J."/>
            <person name="Sun H."/>
            <person name="Sun S."/>
            <person name="Syed K."/>
            <person name="Tsang A."/>
            <person name="Wiebenga A."/>
            <person name="Young D."/>
            <person name="Pisabarro A."/>
            <person name="Eastwood D.C."/>
            <person name="Martin F."/>
            <person name="Cullen D."/>
            <person name="Grigoriev I.V."/>
            <person name="Hibbett D.S."/>
        </authorList>
    </citation>
    <scope>NUCLEOTIDE SEQUENCE [LARGE SCALE GENOMIC DNA]</scope>
    <source>
        <strain evidence="2 3">MD-104</strain>
    </source>
</reference>
<name>A0A2H3JGM8_WOLCO</name>
<gene>
    <name evidence="2" type="ORF">WOLCODRAFT_151395</name>
</gene>
<evidence type="ECO:0000256" key="1">
    <source>
        <dbReference type="SAM" id="MobiDB-lite"/>
    </source>
</evidence>
<evidence type="ECO:0000313" key="3">
    <source>
        <dbReference type="Proteomes" id="UP000218811"/>
    </source>
</evidence>